<feature type="compositionally biased region" description="Basic residues" evidence="1">
    <location>
        <begin position="256"/>
        <end position="272"/>
    </location>
</feature>
<feature type="compositionally biased region" description="Basic and acidic residues" evidence="1">
    <location>
        <begin position="171"/>
        <end position="187"/>
    </location>
</feature>
<dbReference type="VEuPathDB" id="ToxoDB:EMH_0091570"/>
<evidence type="ECO:0000313" key="3">
    <source>
        <dbReference type="Proteomes" id="UP000030744"/>
    </source>
</evidence>
<dbReference type="GeneID" id="25383368"/>
<reference evidence="2" key="1">
    <citation type="submission" date="2013-10" db="EMBL/GenBank/DDBJ databases">
        <title>Genomic analysis of the causative agents of coccidiosis in chickens.</title>
        <authorList>
            <person name="Reid A.J."/>
            <person name="Blake D."/>
            <person name="Billington K."/>
            <person name="Browne H."/>
            <person name="Dunn M."/>
            <person name="Hung S."/>
            <person name="Kawahara F."/>
            <person name="Miranda-Saavedra D."/>
            <person name="Mourier T."/>
            <person name="Nagra H."/>
            <person name="Otto T.D."/>
            <person name="Rawlings N."/>
            <person name="Sanchez A."/>
            <person name="Sanders M."/>
            <person name="Subramaniam C."/>
            <person name="Tay Y."/>
            <person name="Dear P."/>
            <person name="Doerig C."/>
            <person name="Gruber A."/>
            <person name="Parkinson J."/>
            <person name="Shirley M."/>
            <person name="Wan K.L."/>
            <person name="Berriman M."/>
            <person name="Tomley F."/>
            <person name="Pain A."/>
        </authorList>
    </citation>
    <scope>NUCLEOTIDE SEQUENCE [LARGE SCALE GENOMIC DNA]</scope>
    <source>
        <strain evidence="2">Houghton</strain>
    </source>
</reference>
<accession>U6JQD6</accession>
<dbReference type="EMBL" id="HG680079">
    <property type="protein sequence ID" value="CDJ27710.1"/>
    <property type="molecule type" value="Genomic_DNA"/>
</dbReference>
<keyword evidence="3" id="KW-1185">Reference proteome</keyword>
<proteinExistence type="predicted"/>
<feature type="compositionally biased region" description="Polar residues" evidence="1">
    <location>
        <begin position="236"/>
        <end position="249"/>
    </location>
</feature>
<evidence type="ECO:0000256" key="1">
    <source>
        <dbReference type="SAM" id="MobiDB-lite"/>
    </source>
</evidence>
<feature type="compositionally biased region" description="Low complexity" evidence="1">
    <location>
        <begin position="286"/>
        <end position="338"/>
    </location>
</feature>
<feature type="region of interest" description="Disordered" evidence="1">
    <location>
        <begin position="1"/>
        <end position="28"/>
    </location>
</feature>
<dbReference type="AlphaFoldDB" id="U6JQD6"/>
<sequence length="385" mass="44181">MGVPAAGVPQAGATAAGPAAGTAEAAPPPVDLDAIKQRASLLPFSSRCSQQPRNLTCEREWITRPQSSSRLLLLKSKREKMEFARAMACLGKLNSPEMRRARTAELTEMATIKGKTIEELEREITETQEELSKTQADLLFMKHDVQLADEKITIYLDKLQRLEVKLARLRSEEERGEGEGNRRQMHEEEMEEYEERETGRKYSGSSRSRQKEQKAKAAQPKPKKTKTKGTPAVRTYTPTTPKQTNQLSLVPQHGIQPKKRASTPNKKSKSKPRFTEVEGATAAEGQQQLQQQQQQPQQQQPQQQQPQQQQPQQQRPQQQQPQQQQQHPATREQLQQQMEYQHYLQQMQLQMQRLQQQQRDEKIKHIPPARQDPASWWTRPRRGTA</sequence>
<evidence type="ECO:0000313" key="2">
    <source>
        <dbReference type="EMBL" id="CDJ27710.1"/>
    </source>
</evidence>
<name>U6JQD6_9EIME</name>
<dbReference type="Proteomes" id="UP000030744">
    <property type="component" value="Unassembled WGS sequence"/>
</dbReference>
<protein>
    <submittedName>
        <fullName evidence="2">Tropomyosin 1 alpha chain, putative</fullName>
    </submittedName>
</protein>
<feature type="region of interest" description="Disordered" evidence="1">
    <location>
        <begin position="351"/>
        <end position="385"/>
    </location>
</feature>
<feature type="region of interest" description="Disordered" evidence="1">
    <location>
        <begin position="171"/>
        <end position="338"/>
    </location>
</feature>
<reference evidence="2" key="2">
    <citation type="submission" date="2013-10" db="EMBL/GenBank/DDBJ databases">
        <authorList>
            <person name="Aslett M."/>
        </authorList>
    </citation>
    <scope>NUCLEOTIDE SEQUENCE [LARGE SCALE GENOMIC DNA]</scope>
    <source>
        <strain evidence="2">Houghton</strain>
    </source>
</reference>
<feature type="compositionally biased region" description="Low complexity" evidence="1">
    <location>
        <begin position="1"/>
        <end position="25"/>
    </location>
</feature>
<dbReference type="OrthoDB" id="365717at2759"/>
<dbReference type="RefSeq" id="XP_013350288.1">
    <property type="nucleotide sequence ID" value="XM_013494834.1"/>
</dbReference>
<organism evidence="2 3">
    <name type="scientific">Eimeria mitis</name>
    <dbReference type="NCBI Taxonomy" id="44415"/>
    <lineage>
        <taxon>Eukaryota</taxon>
        <taxon>Sar</taxon>
        <taxon>Alveolata</taxon>
        <taxon>Apicomplexa</taxon>
        <taxon>Conoidasida</taxon>
        <taxon>Coccidia</taxon>
        <taxon>Eucoccidiorida</taxon>
        <taxon>Eimeriorina</taxon>
        <taxon>Eimeriidae</taxon>
        <taxon>Eimeria</taxon>
    </lineage>
</organism>
<gene>
    <name evidence="2" type="ORF">EMH_0091570</name>
</gene>